<dbReference type="KEGG" id="aqu:109581222"/>
<proteinExistence type="predicted"/>
<organism evidence="3">
    <name type="scientific">Amphimedon queenslandica</name>
    <name type="common">Sponge</name>
    <dbReference type="NCBI Taxonomy" id="400682"/>
    <lineage>
        <taxon>Eukaryota</taxon>
        <taxon>Metazoa</taxon>
        <taxon>Porifera</taxon>
        <taxon>Demospongiae</taxon>
        <taxon>Heteroscleromorpha</taxon>
        <taxon>Haplosclerida</taxon>
        <taxon>Niphatidae</taxon>
        <taxon>Amphimedon</taxon>
    </lineage>
</organism>
<dbReference type="PROSITE" id="PS50132">
    <property type="entry name" value="RGS"/>
    <property type="match status" value="2"/>
</dbReference>
<feature type="compositionally biased region" description="Acidic residues" evidence="1">
    <location>
        <begin position="231"/>
        <end position="247"/>
    </location>
</feature>
<name>A0A1X7V512_AMPQE</name>
<dbReference type="Gene3D" id="1.10.167.10">
    <property type="entry name" value="Regulator of G-protein Signalling 4, domain 2"/>
    <property type="match status" value="2"/>
</dbReference>
<dbReference type="Proteomes" id="UP000007879">
    <property type="component" value="Unassembled WGS sequence"/>
</dbReference>
<feature type="region of interest" description="Disordered" evidence="1">
    <location>
        <begin position="228"/>
        <end position="260"/>
    </location>
</feature>
<dbReference type="InterPro" id="IPR016137">
    <property type="entry name" value="RGS"/>
</dbReference>
<keyword evidence="4" id="KW-1185">Reference proteome</keyword>
<evidence type="ECO:0000256" key="1">
    <source>
        <dbReference type="SAM" id="MobiDB-lite"/>
    </source>
</evidence>
<dbReference type="InterPro" id="IPR036305">
    <property type="entry name" value="RGS_sf"/>
</dbReference>
<dbReference type="AlphaFoldDB" id="A0A1X7V512"/>
<sequence>MPAASQFPTFEEFRKLLAEDCCFKDHFNTFLQLPIFSRRFRYSSVSKYFDICPYPSANFQKVDHHNVWQWVYSHRLPLFWKSELFYGYRLCYELTNSKPLTTSNRHAPAQPCTAKELQKFILFLRFSPGEAYCLLWFSMERLKFMETASQQKQLVAQLKDLFLINGAPFQLELNLRKDILFATCEASTLKEEIANILKWQDDLFALLKTYWYEQYLIIQSAMTAVEKKNEEDNDSDSASETEDELNELQEGTMIDHGDESVEITVPGQEVERKLLSAEAGKGQGKAPKSKKKKKKEKVKPLISQSTQNLFSASVEAGKEPAKEQKQGSLKFMPFIQASIRSNFSAGNPMMHFFTRMRDEERTQARNFLLFWQSTELILTRDEMKRWYNGVSKIDTDTICPYLSLFSTYPLAADLESLLELYIDDNSDFFVDLPSEMQRQLHIMLPKGLGHSLLLEVQDYTCKKFEQYWIRYMMHDNSSFHVSCVTRRELGHLAEAIQREQSQLFRESQSIKEVLPLTFDTADTHSIRKIWRAVEYTELLENPGLLQLPSRLSMQIYTQPVPMGERPSSANKRNLPRFKDRGSSRVPTPGDIGPITYRGLTLTPMVTTIQTSTYRSARRHTKKTVYCSKPAIVTDVLGKKPPVPESFQSMLKSMAHLECFYHFLCSLGIGVEVNIVFWLAVEDMKDVIGDTRLCNTKIRRIMRRFFKETLDMSTYCQDSSVLEVSATDFPTPFQLMDAQEGVAKLLESKWFPEYIKFLLEEFGNEENSSRSGRGKSSKLKGDDSKTNVKARATKNQTKAMWHVFVRTVVGFRRGLMEAKTLSLFKKFLTIEVLNGDMSGKGKKLIGRRVVNVTKLLSDLSFWAEVERFKDIADVINAAKDSGNYTPEDEIMIHKKAHAIVNCYIDSSVPPRVQINITNEIVTEILDNLNQGTVGRGLFHKAALHIFAILIMYWKRFLLWRWAPKTHSTTSMHSLDSNSRWSGLNANLDSYDSQMMLDGCILSFSLKTGLRLVRPISMHKPIPVPMPSFNRMLTKSTIVRLKDSAKASRMNRRSTRDIINVH</sequence>
<dbReference type="EnsemblMetazoa" id="XM_019995146.1">
    <property type="protein sequence ID" value="XP_019850705.1"/>
    <property type="gene ID" value="LOC109581222"/>
</dbReference>
<reference evidence="3" key="2">
    <citation type="submission" date="2017-05" db="UniProtKB">
        <authorList>
            <consortium name="EnsemblMetazoa"/>
        </authorList>
    </citation>
    <scope>IDENTIFICATION</scope>
</reference>
<dbReference type="PANTHER" id="PTHR47079">
    <property type="entry name" value="REGULATOR OF G-PROTEIN SIGNALING PROTEIN-LIKE"/>
    <property type="match status" value="1"/>
</dbReference>
<dbReference type="Pfam" id="PF00615">
    <property type="entry name" value="RGS"/>
    <property type="match status" value="2"/>
</dbReference>
<accession>A0A1X7V512</accession>
<feature type="domain" description="RGS" evidence="2">
    <location>
        <begin position="858"/>
        <end position="948"/>
    </location>
</feature>
<dbReference type="SMART" id="SM00315">
    <property type="entry name" value="RGS"/>
    <property type="match status" value="1"/>
</dbReference>
<dbReference type="SUPFAM" id="SSF48097">
    <property type="entry name" value="Regulator of G-protein signaling, RGS"/>
    <property type="match status" value="2"/>
</dbReference>
<dbReference type="InParanoid" id="A0A1X7V512"/>
<evidence type="ECO:0000259" key="2">
    <source>
        <dbReference type="PROSITE" id="PS50132"/>
    </source>
</evidence>
<dbReference type="OrthoDB" id="10013157at2759"/>
<feature type="region of interest" description="Disordered" evidence="1">
    <location>
        <begin position="560"/>
        <end position="589"/>
    </location>
</feature>
<dbReference type="eggNOG" id="ENOG502QPIJ">
    <property type="taxonomic scope" value="Eukaryota"/>
</dbReference>
<dbReference type="EnsemblMetazoa" id="Aqu2.1.34909_001">
    <property type="protein sequence ID" value="Aqu2.1.34909_001"/>
    <property type="gene ID" value="Aqu2.1.34909"/>
</dbReference>
<feature type="domain" description="RGS" evidence="2">
    <location>
        <begin position="645"/>
        <end position="755"/>
    </location>
</feature>
<feature type="compositionally biased region" description="Basic residues" evidence="1">
    <location>
        <begin position="287"/>
        <end position="297"/>
    </location>
</feature>
<dbReference type="InterPro" id="IPR044926">
    <property type="entry name" value="RGS_subdomain_2"/>
</dbReference>
<feature type="region of interest" description="Disordered" evidence="1">
    <location>
        <begin position="275"/>
        <end position="302"/>
    </location>
</feature>
<gene>
    <name evidence="3" type="primary">109581222</name>
</gene>
<evidence type="ECO:0000313" key="4">
    <source>
        <dbReference type="Proteomes" id="UP000007879"/>
    </source>
</evidence>
<feature type="region of interest" description="Disordered" evidence="1">
    <location>
        <begin position="765"/>
        <end position="787"/>
    </location>
</feature>
<dbReference type="STRING" id="400682.A0A1X7V512"/>
<reference evidence="4" key="1">
    <citation type="journal article" date="2010" name="Nature">
        <title>The Amphimedon queenslandica genome and the evolution of animal complexity.</title>
        <authorList>
            <person name="Srivastava M."/>
            <person name="Simakov O."/>
            <person name="Chapman J."/>
            <person name="Fahey B."/>
            <person name="Gauthier M.E."/>
            <person name="Mitros T."/>
            <person name="Richards G.S."/>
            <person name="Conaco C."/>
            <person name="Dacre M."/>
            <person name="Hellsten U."/>
            <person name="Larroux C."/>
            <person name="Putnam N.H."/>
            <person name="Stanke M."/>
            <person name="Adamska M."/>
            <person name="Darling A."/>
            <person name="Degnan S.M."/>
            <person name="Oakley T.H."/>
            <person name="Plachetzki D.C."/>
            <person name="Zhai Y."/>
            <person name="Adamski M."/>
            <person name="Calcino A."/>
            <person name="Cummins S.F."/>
            <person name="Goodstein D.M."/>
            <person name="Harris C."/>
            <person name="Jackson D.J."/>
            <person name="Leys S.P."/>
            <person name="Shu S."/>
            <person name="Woodcroft B.J."/>
            <person name="Vervoort M."/>
            <person name="Kosik K.S."/>
            <person name="Manning G."/>
            <person name="Degnan B.M."/>
            <person name="Rokhsar D.S."/>
        </authorList>
    </citation>
    <scope>NUCLEOTIDE SEQUENCE [LARGE SCALE GENOMIC DNA]</scope>
</reference>
<protein>
    <recommendedName>
        <fullName evidence="2">RGS domain-containing protein</fullName>
    </recommendedName>
</protein>
<dbReference type="PANTHER" id="PTHR47079:SF1">
    <property type="entry name" value="REGULATOR OF G-PROTEIN SIGNALING PROTEIN-LIKE"/>
    <property type="match status" value="1"/>
</dbReference>
<dbReference type="InterPro" id="IPR053282">
    <property type="entry name" value="RGS_domain-containing"/>
</dbReference>
<evidence type="ECO:0000313" key="3">
    <source>
        <dbReference type="EnsemblMetazoa" id="Aqu2.1.34909_001"/>
    </source>
</evidence>